<dbReference type="InterPro" id="IPR003280">
    <property type="entry name" value="2pore_dom_K_chnl"/>
</dbReference>
<evidence type="ECO:0000256" key="8">
    <source>
        <dbReference type="RuleBase" id="RU003857"/>
    </source>
</evidence>
<feature type="region of interest" description="Disordered" evidence="9">
    <location>
        <begin position="612"/>
        <end position="632"/>
    </location>
</feature>
<organism evidence="12 13">
    <name type="scientific">Ditylenchus dipsaci</name>
    <dbReference type="NCBI Taxonomy" id="166011"/>
    <lineage>
        <taxon>Eukaryota</taxon>
        <taxon>Metazoa</taxon>
        <taxon>Ecdysozoa</taxon>
        <taxon>Nematoda</taxon>
        <taxon>Chromadorea</taxon>
        <taxon>Rhabditida</taxon>
        <taxon>Tylenchina</taxon>
        <taxon>Tylenchomorpha</taxon>
        <taxon>Sphaerularioidea</taxon>
        <taxon>Anguinidae</taxon>
        <taxon>Anguininae</taxon>
        <taxon>Ditylenchus</taxon>
    </lineage>
</organism>
<evidence type="ECO:0000256" key="3">
    <source>
        <dbReference type="ARBA" id="ARBA00022692"/>
    </source>
</evidence>
<dbReference type="GO" id="GO:0030322">
    <property type="term" value="P:stabilization of membrane potential"/>
    <property type="evidence" value="ECO:0007669"/>
    <property type="project" value="TreeGrafter"/>
</dbReference>
<evidence type="ECO:0000256" key="6">
    <source>
        <dbReference type="ARBA" id="ARBA00023136"/>
    </source>
</evidence>
<dbReference type="PRINTS" id="PR01333">
    <property type="entry name" value="2POREKCHANEL"/>
</dbReference>
<keyword evidence="3 8" id="KW-0812">Transmembrane</keyword>
<evidence type="ECO:0000313" key="13">
    <source>
        <dbReference type="WBParaSite" id="jg12002"/>
    </source>
</evidence>
<comment type="subcellular location">
    <subcellularLocation>
        <location evidence="1">Membrane</location>
        <topology evidence="1">Multi-pass membrane protein</topology>
    </subcellularLocation>
</comment>
<evidence type="ECO:0000256" key="10">
    <source>
        <dbReference type="SAM" id="Phobius"/>
    </source>
</evidence>
<evidence type="ECO:0000256" key="2">
    <source>
        <dbReference type="ARBA" id="ARBA00022448"/>
    </source>
</evidence>
<feature type="transmembrane region" description="Helical" evidence="10">
    <location>
        <begin position="546"/>
        <end position="567"/>
    </location>
</feature>
<dbReference type="Gene3D" id="1.10.287.70">
    <property type="match status" value="1"/>
</dbReference>
<feature type="transmembrane region" description="Helical" evidence="10">
    <location>
        <begin position="492"/>
        <end position="513"/>
    </location>
</feature>
<dbReference type="Pfam" id="PF07885">
    <property type="entry name" value="Ion_trans_2"/>
    <property type="match status" value="2"/>
</dbReference>
<name>A0A915CTL7_9BILA</name>
<keyword evidence="2 8" id="KW-0813">Transport</keyword>
<sequence length="658" mass="74202">MSAPNCCTSPPPYLLSAIPSGGISQTSQTSILRSPCRVAQKQLSQGECGPPLHYPYRRLNGVAISKKLETEELLTCNPSPEPFEDPSNLLLDTIYPPKVSDLSASQNTLNRSLSSPDVLLNLNVPIGLLNYYTSSSSTPSPMPNGDLTLLVLASSSFGNATSASVRNGKSQKSRLEKPQVQLNGSLLSIGNAQLLESANKLMEQYAQRRLSIGSTHSDSKRNLVLLQNVGRTLQRTHSHLKRTRLLHCFYLLALPFYTIFGAFIFQALDGAQDDHLMKLYNMRCREEREEKMEALRESCLQNSTSGCFDLMSEFVKEIEVCYRRWHAVNKTMTHPMSDFTNAVIYAFSVYTTIGYGTISASTMAARIATVIYGTFGIPLFFAFIKEEGNQCRILFIWMYNWVKEWLRKRSCRNLKTHARSGSDKLKLKDSSATPLNKVDSSKLDRSNVAITMEKEFNRQAFVRNSYQKPAEKVTVKPVKNDKEKNITEQRRVFLCGVLVFIVYLFAISGLFAIMADWDYFTAFYFLFNSVALIGFGDIFPSQARIILVNMFFIVMGVVLFSMCYFILQEEIRVKAFEASRKARMSISHFSKYSHSLMLHTKNPWSRRNSPAFDRSPFSDGSNASGSAFDRLRKRRQSAPVITLETASRKSSKAEVLFS</sequence>
<evidence type="ECO:0000256" key="4">
    <source>
        <dbReference type="ARBA" id="ARBA00022989"/>
    </source>
</evidence>
<evidence type="ECO:0000256" key="7">
    <source>
        <dbReference type="ARBA" id="ARBA00023303"/>
    </source>
</evidence>
<dbReference type="AlphaFoldDB" id="A0A915CTL7"/>
<accession>A0A915CTL7</accession>
<evidence type="ECO:0000256" key="5">
    <source>
        <dbReference type="ARBA" id="ARBA00023065"/>
    </source>
</evidence>
<keyword evidence="6 10" id="KW-0472">Membrane</keyword>
<evidence type="ECO:0000256" key="9">
    <source>
        <dbReference type="SAM" id="MobiDB-lite"/>
    </source>
</evidence>
<dbReference type="PANTHER" id="PTHR11003">
    <property type="entry name" value="POTASSIUM CHANNEL, SUBFAMILY K"/>
    <property type="match status" value="1"/>
</dbReference>
<keyword evidence="4 10" id="KW-1133">Transmembrane helix</keyword>
<dbReference type="GO" id="GO:0022841">
    <property type="term" value="F:potassium ion leak channel activity"/>
    <property type="evidence" value="ECO:0007669"/>
    <property type="project" value="TreeGrafter"/>
</dbReference>
<dbReference type="WBParaSite" id="jg12002">
    <property type="protein sequence ID" value="jg12002"/>
    <property type="gene ID" value="jg12002"/>
</dbReference>
<comment type="similarity">
    <text evidence="8">Belongs to the two pore domain potassium channel (TC 1.A.1.8) family.</text>
</comment>
<protein>
    <submittedName>
        <fullName evidence="13">Potassium channel domain-containing protein</fullName>
    </submittedName>
</protein>
<dbReference type="PANTHER" id="PTHR11003:SF334">
    <property type="entry name" value="FI03418P"/>
    <property type="match status" value="1"/>
</dbReference>
<feature type="transmembrane region" description="Helical" evidence="10">
    <location>
        <begin position="519"/>
        <end position="539"/>
    </location>
</feature>
<dbReference type="GO" id="GO:0005886">
    <property type="term" value="C:plasma membrane"/>
    <property type="evidence" value="ECO:0007669"/>
    <property type="project" value="TreeGrafter"/>
</dbReference>
<feature type="transmembrane region" description="Helical" evidence="10">
    <location>
        <begin position="364"/>
        <end position="384"/>
    </location>
</feature>
<evidence type="ECO:0000256" key="1">
    <source>
        <dbReference type="ARBA" id="ARBA00004141"/>
    </source>
</evidence>
<dbReference type="Proteomes" id="UP000887574">
    <property type="component" value="Unplaced"/>
</dbReference>
<feature type="transmembrane region" description="Helical" evidence="10">
    <location>
        <begin position="249"/>
        <end position="268"/>
    </location>
</feature>
<feature type="domain" description="Potassium channel" evidence="11">
    <location>
        <begin position="337"/>
        <end position="387"/>
    </location>
</feature>
<feature type="domain" description="Potassium channel" evidence="11">
    <location>
        <begin position="499"/>
        <end position="569"/>
    </location>
</feature>
<reference evidence="13" key="1">
    <citation type="submission" date="2022-11" db="UniProtKB">
        <authorList>
            <consortium name="WormBaseParasite"/>
        </authorList>
    </citation>
    <scope>IDENTIFICATION</scope>
</reference>
<proteinExistence type="inferred from homology"/>
<keyword evidence="5 8" id="KW-0406">Ion transport</keyword>
<evidence type="ECO:0000259" key="11">
    <source>
        <dbReference type="Pfam" id="PF07885"/>
    </source>
</evidence>
<evidence type="ECO:0000313" key="12">
    <source>
        <dbReference type="Proteomes" id="UP000887574"/>
    </source>
</evidence>
<dbReference type="SUPFAM" id="SSF81324">
    <property type="entry name" value="Voltage-gated potassium channels"/>
    <property type="match status" value="2"/>
</dbReference>
<keyword evidence="7 8" id="KW-0407">Ion channel</keyword>
<dbReference type="InterPro" id="IPR013099">
    <property type="entry name" value="K_chnl_dom"/>
</dbReference>
<dbReference type="GO" id="GO:0015271">
    <property type="term" value="F:outward rectifier potassium channel activity"/>
    <property type="evidence" value="ECO:0007669"/>
    <property type="project" value="TreeGrafter"/>
</dbReference>
<keyword evidence="12" id="KW-1185">Reference proteome</keyword>